<dbReference type="PANTHER" id="PTHR43658">
    <property type="entry name" value="SHORT-CHAIN DEHYDROGENASE/REDUCTASE"/>
    <property type="match status" value="1"/>
</dbReference>
<keyword evidence="1" id="KW-0560">Oxidoreductase</keyword>
<feature type="non-terminal residue" evidence="2">
    <location>
        <position position="85"/>
    </location>
</feature>
<sequence>AITGAARGMDLATAQLLAARGGSLSSADLNETVLKMAVKLLQGSHERYLAVPVDVRKSASVNAWIEKTVQHFGKLNAAVNMAGVL</sequence>
<dbReference type="VEuPathDB" id="FungiDB:NECHADRAFT_19041"/>
<dbReference type="InterPro" id="IPR036291">
    <property type="entry name" value="NAD(P)-bd_dom_sf"/>
</dbReference>
<dbReference type="OMA" id="FIANKWP"/>
<dbReference type="GO" id="GO:0019290">
    <property type="term" value="P:siderophore biosynthetic process"/>
    <property type="evidence" value="ECO:0007669"/>
    <property type="project" value="InterPro"/>
</dbReference>
<evidence type="ECO:0000313" key="3">
    <source>
        <dbReference type="Proteomes" id="UP000005206"/>
    </source>
</evidence>
<proteinExistence type="predicted"/>
<organism evidence="2 3">
    <name type="scientific">Fusarium vanettenii (strain ATCC MYA-4622 / CBS 123669 / FGSC 9596 / NRRL 45880 / 77-13-4)</name>
    <name type="common">Fusarium solani subsp. pisi</name>
    <dbReference type="NCBI Taxonomy" id="660122"/>
    <lineage>
        <taxon>Eukaryota</taxon>
        <taxon>Fungi</taxon>
        <taxon>Dikarya</taxon>
        <taxon>Ascomycota</taxon>
        <taxon>Pezizomycotina</taxon>
        <taxon>Sordariomycetes</taxon>
        <taxon>Hypocreomycetidae</taxon>
        <taxon>Hypocreales</taxon>
        <taxon>Nectriaceae</taxon>
        <taxon>Fusarium</taxon>
        <taxon>Fusarium solani species complex</taxon>
        <taxon>Fusarium vanettenii</taxon>
    </lineage>
</organism>
<dbReference type="OrthoDB" id="1669814at2759"/>
<dbReference type="AlphaFoldDB" id="C7ZLH9"/>
<dbReference type="KEGG" id="nhe:NECHADRAFT_19041"/>
<keyword evidence="3" id="KW-1185">Reference proteome</keyword>
<dbReference type="InterPro" id="IPR002347">
    <property type="entry name" value="SDR_fam"/>
</dbReference>
<gene>
    <name evidence="2" type="ORF">NECHADRAFT_19041</name>
</gene>
<accession>C7ZLH9</accession>
<dbReference type="InParanoid" id="C7ZLH9"/>
<dbReference type="HOGENOM" id="CLU_2518689_0_0_1"/>
<dbReference type="InterPro" id="IPR003560">
    <property type="entry name" value="DHB_DH"/>
</dbReference>
<protein>
    <submittedName>
        <fullName evidence="2">Uncharacterized protein</fullName>
    </submittedName>
</protein>
<dbReference type="RefSeq" id="XP_003040832.1">
    <property type="nucleotide sequence ID" value="XM_003040786.1"/>
</dbReference>
<name>C7ZLH9_FUSV7</name>
<dbReference type="CDD" id="cd05233">
    <property type="entry name" value="SDR_c"/>
    <property type="match status" value="1"/>
</dbReference>
<dbReference type="GO" id="GO:0008667">
    <property type="term" value="F:2,3-dihydro-2,3-dihydroxybenzoate dehydrogenase activity"/>
    <property type="evidence" value="ECO:0007669"/>
    <property type="project" value="InterPro"/>
</dbReference>
<dbReference type="PRINTS" id="PR01397">
    <property type="entry name" value="DHBDHDRGNASE"/>
</dbReference>
<feature type="non-terminal residue" evidence="2">
    <location>
        <position position="1"/>
    </location>
</feature>
<evidence type="ECO:0000256" key="1">
    <source>
        <dbReference type="ARBA" id="ARBA00023002"/>
    </source>
</evidence>
<dbReference type="SUPFAM" id="SSF51735">
    <property type="entry name" value="NAD(P)-binding Rossmann-fold domains"/>
    <property type="match status" value="1"/>
</dbReference>
<evidence type="ECO:0000313" key="2">
    <source>
        <dbReference type="EMBL" id="EEU35119.1"/>
    </source>
</evidence>
<dbReference type="Gene3D" id="3.40.50.720">
    <property type="entry name" value="NAD(P)-binding Rossmann-like Domain"/>
    <property type="match status" value="1"/>
</dbReference>
<dbReference type="EMBL" id="GG698945">
    <property type="protein sequence ID" value="EEU35119.1"/>
    <property type="molecule type" value="Genomic_DNA"/>
</dbReference>
<dbReference type="PANTHER" id="PTHR43658:SF8">
    <property type="entry name" value="17-BETA-HYDROXYSTEROID DEHYDROGENASE 14-RELATED"/>
    <property type="match status" value="1"/>
</dbReference>
<dbReference type="GeneID" id="9679247"/>
<dbReference type="Proteomes" id="UP000005206">
    <property type="component" value="Chromosome 15"/>
</dbReference>
<dbReference type="Pfam" id="PF00106">
    <property type="entry name" value="adh_short"/>
    <property type="match status" value="1"/>
</dbReference>
<reference evidence="2 3" key="1">
    <citation type="journal article" date="2009" name="PLoS Genet.">
        <title>The genome of Nectria haematococca: contribution of supernumerary chromosomes to gene expansion.</title>
        <authorList>
            <person name="Coleman J.J."/>
            <person name="Rounsley S.D."/>
            <person name="Rodriguez-Carres M."/>
            <person name="Kuo A."/>
            <person name="Wasmann C.C."/>
            <person name="Grimwood J."/>
            <person name="Schmutz J."/>
            <person name="Taga M."/>
            <person name="White G.J."/>
            <person name="Zhou S."/>
            <person name="Schwartz D.C."/>
            <person name="Freitag M."/>
            <person name="Ma L.J."/>
            <person name="Danchin E.G."/>
            <person name="Henrissat B."/>
            <person name="Coutinho P.M."/>
            <person name="Nelson D.R."/>
            <person name="Straney D."/>
            <person name="Napoli C.A."/>
            <person name="Barker B.M."/>
            <person name="Gribskov M."/>
            <person name="Rep M."/>
            <person name="Kroken S."/>
            <person name="Molnar I."/>
            <person name="Rensing C."/>
            <person name="Kennell J.C."/>
            <person name="Zamora J."/>
            <person name="Farman M.L."/>
            <person name="Selker E.U."/>
            <person name="Salamov A."/>
            <person name="Shapiro H."/>
            <person name="Pangilinan J."/>
            <person name="Lindquist E."/>
            <person name="Lamers C."/>
            <person name="Grigoriev I.V."/>
            <person name="Geiser D.M."/>
            <person name="Covert S.F."/>
            <person name="Temporini E."/>
            <person name="Vanetten H.D."/>
        </authorList>
    </citation>
    <scope>NUCLEOTIDE SEQUENCE [LARGE SCALE GENOMIC DNA]</scope>
    <source>
        <strain evidence="3">ATCC MYA-4622 / CBS 123669 / FGSC 9596 / NRRL 45880 / 77-13-4</strain>
    </source>
</reference>